<sequence length="149" mass="17215">MYLKGLGDVWGGTETSPLLLGVILITYLHHTDPLIPHFRGKAWTFTRGASATVDQPILGWQGDFFLHSVARYHVLHHSRQFFPKIPFCKSPSSHTQEKLTCLGPQHYHFCDRPAFVVLWENYNRCQFVDDEGDVVFYRDRKGRLAERGI</sequence>
<comment type="caution">
    <text evidence="1">The sequence shown here is derived from an EMBL/GenBank/DDBJ whole genome shotgun (WGS) entry which is preliminary data.</text>
</comment>
<accession>A0A8H6TKP1</accession>
<evidence type="ECO:0000313" key="1">
    <source>
        <dbReference type="EMBL" id="KAF7320735.1"/>
    </source>
</evidence>
<proteinExistence type="predicted"/>
<dbReference type="EMBL" id="JACAZE010000002">
    <property type="protein sequence ID" value="KAF7320735.1"/>
    <property type="molecule type" value="Genomic_DNA"/>
</dbReference>
<dbReference type="Proteomes" id="UP000613580">
    <property type="component" value="Unassembled WGS sequence"/>
</dbReference>
<name>A0A8H6TKP1_MYCCL</name>
<dbReference type="GO" id="GO:0016491">
    <property type="term" value="F:oxidoreductase activity"/>
    <property type="evidence" value="ECO:0007669"/>
    <property type="project" value="InterPro"/>
</dbReference>
<dbReference type="AlphaFoldDB" id="A0A8H6TKP1"/>
<evidence type="ECO:0000313" key="2">
    <source>
        <dbReference type="Proteomes" id="UP000613580"/>
    </source>
</evidence>
<reference evidence="1" key="1">
    <citation type="submission" date="2020-05" db="EMBL/GenBank/DDBJ databases">
        <title>Mycena genomes resolve the evolution of fungal bioluminescence.</title>
        <authorList>
            <person name="Tsai I.J."/>
        </authorList>
    </citation>
    <scope>NUCLEOTIDE SEQUENCE</scope>
    <source>
        <strain evidence="1">110903Hualien_Pintung</strain>
    </source>
</reference>
<protein>
    <submittedName>
        <fullName evidence="1">Linoleoyl phosphatidylcholine delta-12 acetylenase</fullName>
    </submittedName>
</protein>
<dbReference type="OrthoDB" id="1461976at2759"/>
<keyword evidence="2" id="KW-1185">Reference proteome</keyword>
<dbReference type="PANTHER" id="PTHR32100">
    <property type="entry name" value="OMEGA-6 FATTY ACID DESATURASE, CHLOROPLASTIC"/>
    <property type="match status" value="1"/>
</dbReference>
<dbReference type="InterPro" id="IPR012171">
    <property type="entry name" value="Fatty_acid_desaturase"/>
</dbReference>
<organism evidence="1 2">
    <name type="scientific">Mycena chlorophos</name>
    <name type="common">Agaric fungus</name>
    <name type="synonym">Agaricus chlorophos</name>
    <dbReference type="NCBI Taxonomy" id="658473"/>
    <lineage>
        <taxon>Eukaryota</taxon>
        <taxon>Fungi</taxon>
        <taxon>Dikarya</taxon>
        <taxon>Basidiomycota</taxon>
        <taxon>Agaricomycotina</taxon>
        <taxon>Agaricomycetes</taxon>
        <taxon>Agaricomycetidae</taxon>
        <taxon>Agaricales</taxon>
        <taxon>Marasmiineae</taxon>
        <taxon>Mycenaceae</taxon>
        <taxon>Mycena</taxon>
    </lineage>
</organism>
<gene>
    <name evidence="1" type="ORF">HMN09_00159300</name>
</gene>